<dbReference type="OrthoDB" id="1953204at2"/>
<sequence>MKSFIRYFLAVLLIALGIMLVLSNIGLIAFDFNAAWLYIYPTFFVVIGCKWLLDYWKRRGGSWIFGSLFLVAGSLLLLDRFEYISFTLGDIFKLWPLLIIYVGFLLIGRKKYFVTYNSKDEDFYTDKSQKSHNSSFFSVGNYEYTSPNWKLEPMNLNNMAGDFYFDFSKAFIPEKRTPVSISSLAGDVTILIPEDVPFKVHASVKAGDIEVVGKNVDGINRSLDYETEDYEHAVQKIDFHIRLKAGSIRIDYV</sequence>
<keyword evidence="1" id="KW-0812">Transmembrane</keyword>
<dbReference type="GO" id="GO:0016020">
    <property type="term" value="C:membrane"/>
    <property type="evidence" value="ECO:0007669"/>
    <property type="project" value="InterPro"/>
</dbReference>
<keyword evidence="1" id="KW-0472">Membrane</keyword>
<reference evidence="4 5" key="2">
    <citation type="journal article" date="2016" name="Genome Announc.">
        <title>Draft Genome Sequence of Oceanobacillus picturae Heshi-B3, Isolated from Fermented Rice Bran in a Traditional Japanese Seafood Dish.</title>
        <authorList>
            <person name="Akuzawa S."/>
            <person name="Nagaoka J."/>
            <person name="Kanekatsu M."/>
            <person name="Kanesaki Y."/>
            <person name="Suzuki T."/>
        </authorList>
    </citation>
    <scope>NUCLEOTIDE SEQUENCE [LARGE SCALE GENOMIC DNA]</scope>
    <source>
        <strain evidence="4 5">Heshi-B3</strain>
    </source>
</reference>
<feature type="transmembrane region" description="Helical" evidence="1">
    <location>
        <begin position="60"/>
        <end position="78"/>
    </location>
</feature>
<dbReference type="EMBL" id="BBXV01000057">
    <property type="protein sequence ID" value="GAQ19620.1"/>
    <property type="molecule type" value="Genomic_DNA"/>
</dbReference>
<evidence type="ECO:0000313" key="4">
    <source>
        <dbReference type="EMBL" id="GAQ19620.1"/>
    </source>
</evidence>
<name>A0A0U9HHY8_9BACI</name>
<evidence type="ECO:0000259" key="3">
    <source>
        <dbReference type="Pfam" id="PF22570"/>
    </source>
</evidence>
<dbReference type="InterPro" id="IPR016975">
    <property type="entry name" value="Cell_wall_LiaF"/>
</dbReference>
<feature type="transmembrane region" description="Helical" evidence="1">
    <location>
        <begin position="35"/>
        <end position="53"/>
    </location>
</feature>
<dbReference type="Pfam" id="PF22570">
    <property type="entry name" value="LiaF-TM"/>
    <property type="match status" value="1"/>
</dbReference>
<feature type="transmembrane region" description="Helical" evidence="1">
    <location>
        <begin position="84"/>
        <end position="107"/>
    </location>
</feature>
<dbReference type="RefSeq" id="WP_058951216.1">
    <property type="nucleotide sequence ID" value="NZ_BBXV01000057.1"/>
</dbReference>
<dbReference type="Pfam" id="PF09922">
    <property type="entry name" value="LiaF-like_C"/>
    <property type="match status" value="1"/>
</dbReference>
<dbReference type="InterPro" id="IPR047793">
    <property type="entry name" value="LiaF_C"/>
</dbReference>
<feature type="domain" description="LiaF transmembrane" evidence="3">
    <location>
        <begin position="8"/>
        <end position="111"/>
    </location>
</feature>
<proteinExistence type="predicted"/>
<organism evidence="4 5">
    <name type="scientific">Oceanobacillus picturae</name>
    <dbReference type="NCBI Taxonomy" id="171693"/>
    <lineage>
        <taxon>Bacteria</taxon>
        <taxon>Bacillati</taxon>
        <taxon>Bacillota</taxon>
        <taxon>Bacilli</taxon>
        <taxon>Bacillales</taxon>
        <taxon>Bacillaceae</taxon>
        <taxon>Oceanobacillus</taxon>
    </lineage>
</organism>
<evidence type="ECO:0000256" key="1">
    <source>
        <dbReference type="SAM" id="Phobius"/>
    </source>
</evidence>
<dbReference type="InterPro" id="IPR024425">
    <property type="entry name" value="LiaF-like_C"/>
</dbReference>
<comment type="caution">
    <text evidence="4">The sequence shown here is derived from an EMBL/GenBank/DDBJ whole genome shotgun (WGS) entry which is preliminary data.</text>
</comment>
<dbReference type="PIRSF" id="PIRSF031509">
    <property type="entry name" value="Cell_wall_LiaF/YvqF"/>
    <property type="match status" value="1"/>
</dbReference>
<evidence type="ECO:0000313" key="5">
    <source>
        <dbReference type="Proteomes" id="UP000052946"/>
    </source>
</evidence>
<dbReference type="InterPro" id="IPR054331">
    <property type="entry name" value="LiaF_TM"/>
</dbReference>
<dbReference type="AlphaFoldDB" id="A0A0U9HHY8"/>
<feature type="transmembrane region" description="Helical" evidence="1">
    <location>
        <begin position="7"/>
        <end position="29"/>
    </location>
</feature>
<evidence type="ECO:0000259" key="2">
    <source>
        <dbReference type="Pfam" id="PF09922"/>
    </source>
</evidence>
<reference evidence="5" key="1">
    <citation type="submission" date="2015-07" db="EMBL/GenBank/DDBJ databases">
        <title>Draft Genome Sequence of Oceanobacillus picturae Heshi-B3 that Was Isolated from Fermented Rice Bran with Aging Salted Mackerel, Which Was Named Heshiko as Traditional Fermented Seafood in Japan.</title>
        <authorList>
            <person name="Akuzawa S."/>
            <person name="Nakagawa J."/>
            <person name="Kanekatsu T."/>
            <person name="Kanesaki Y."/>
            <person name="Suzuki T."/>
        </authorList>
    </citation>
    <scope>NUCLEOTIDE SEQUENCE [LARGE SCALE GENOMIC DNA]</scope>
    <source>
        <strain evidence="5">Heshi-B3</strain>
    </source>
</reference>
<keyword evidence="1" id="KW-1133">Transmembrane helix</keyword>
<feature type="domain" description="Cell wall-active antibiotics response LiaF-like C-terminal" evidence="2">
    <location>
        <begin position="139"/>
        <end position="250"/>
    </location>
</feature>
<dbReference type="Proteomes" id="UP000052946">
    <property type="component" value="Unassembled WGS sequence"/>
</dbReference>
<accession>A0A0U9HHY8</accession>
<dbReference type="NCBIfam" id="NF040535">
    <property type="entry name" value="LiaF_C_term"/>
    <property type="match status" value="1"/>
</dbReference>
<gene>
    <name evidence="4" type="ORF">OPHB3_3603</name>
</gene>
<protein>
    <submittedName>
        <fullName evidence="4">Cell wall-active antibiotics response protein</fullName>
    </submittedName>
</protein>